<dbReference type="EMBL" id="JARJCM010000102">
    <property type="protein sequence ID" value="KAJ7029420.1"/>
    <property type="molecule type" value="Genomic_DNA"/>
</dbReference>
<organism evidence="1 2">
    <name type="scientific">Mycena alexandri</name>
    <dbReference type="NCBI Taxonomy" id="1745969"/>
    <lineage>
        <taxon>Eukaryota</taxon>
        <taxon>Fungi</taxon>
        <taxon>Dikarya</taxon>
        <taxon>Basidiomycota</taxon>
        <taxon>Agaricomycotina</taxon>
        <taxon>Agaricomycetes</taxon>
        <taxon>Agaricomycetidae</taxon>
        <taxon>Agaricales</taxon>
        <taxon>Marasmiineae</taxon>
        <taxon>Mycenaceae</taxon>
        <taxon>Mycena</taxon>
    </lineage>
</organism>
<sequence>MIFSRREVIWFNQSSAKCLPALLSCNKLSFFSRGFNLATILLYHTLAARLSSIHIRPRITPSKSGPTTLVRYSTGRRSAFGAGKRLGWYNRKIKNLGGKAGQDWVQDKERTRFAFQGMCWMKSSIPREVWQAGEHTSNLIESVHADINREGVHCTHLGGVLKGEFYDALQMKELRVFEQAGIQSSYSTGHPTENAIKNLKRKFNAYRKGLEASDTKIREANTKIQDAYVCLSNARNSVNVAAAALLNCHPLGHLTCYASLLRAVELAERCLTKEASLHRKEVEFGKMLMGTGTTILFQFPLSTLEGEGASESLTNRELDQGARGDHIKISGVHLN</sequence>
<proteinExistence type="predicted"/>
<dbReference type="AlphaFoldDB" id="A0AAD6WYK3"/>
<evidence type="ECO:0000313" key="2">
    <source>
        <dbReference type="Proteomes" id="UP001218188"/>
    </source>
</evidence>
<keyword evidence="2" id="KW-1185">Reference proteome</keyword>
<reference evidence="1" key="1">
    <citation type="submission" date="2023-03" db="EMBL/GenBank/DDBJ databases">
        <title>Massive genome expansion in bonnet fungi (Mycena s.s.) driven by repeated elements and novel gene families across ecological guilds.</title>
        <authorList>
            <consortium name="Lawrence Berkeley National Laboratory"/>
            <person name="Harder C.B."/>
            <person name="Miyauchi S."/>
            <person name="Viragh M."/>
            <person name="Kuo A."/>
            <person name="Thoen E."/>
            <person name="Andreopoulos B."/>
            <person name="Lu D."/>
            <person name="Skrede I."/>
            <person name="Drula E."/>
            <person name="Henrissat B."/>
            <person name="Morin E."/>
            <person name="Kohler A."/>
            <person name="Barry K."/>
            <person name="LaButti K."/>
            <person name="Morin E."/>
            <person name="Salamov A."/>
            <person name="Lipzen A."/>
            <person name="Mereny Z."/>
            <person name="Hegedus B."/>
            <person name="Baldrian P."/>
            <person name="Stursova M."/>
            <person name="Weitz H."/>
            <person name="Taylor A."/>
            <person name="Grigoriev I.V."/>
            <person name="Nagy L.G."/>
            <person name="Martin F."/>
            <person name="Kauserud H."/>
        </authorList>
    </citation>
    <scope>NUCLEOTIDE SEQUENCE</scope>
    <source>
        <strain evidence="1">CBHHK200</strain>
    </source>
</reference>
<accession>A0AAD6WYK3</accession>
<protein>
    <submittedName>
        <fullName evidence="1">Uncharacterized protein</fullName>
    </submittedName>
</protein>
<gene>
    <name evidence="1" type="ORF">C8F04DRAFT_1187815</name>
</gene>
<evidence type="ECO:0000313" key="1">
    <source>
        <dbReference type="EMBL" id="KAJ7029420.1"/>
    </source>
</evidence>
<dbReference type="Proteomes" id="UP001218188">
    <property type="component" value="Unassembled WGS sequence"/>
</dbReference>
<name>A0AAD6WYK3_9AGAR</name>
<comment type="caution">
    <text evidence="1">The sequence shown here is derived from an EMBL/GenBank/DDBJ whole genome shotgun (WGS) entry which is preliminary data.</text>
</comment>